<dbReference type="GO" id="GO:0003824">
    <property type="term" value="F:catalytic activity"/>
    <property type="evidence" value="ECO:0007669"/>
    <property type="project" value="InterPro"/>
</dbReference>
<dbReference type="PROSITE" id="PS51918">
    <property type="entry name" value="RADICAL_SAM"/>
    <property type="match status" value="1"/>
</dbReference>
<dbReference type="EMBL" id="CP046244">
    <property type="protein sequence ID" value="QGP93302.1"/>
    <property type="molecule type" value="Genomic_DNA"/>
</dbReference>
<dbReference type="Pfam" id="PF04055">
    <property type="entry name" value="Radical_SAM"/>
    <property type="match status" value="1"/>
</dbReference>
<sequence length="435" mass="49474">MVKQGLSYIEREPEKNLAKLLNWAEHLAPHPVHKDQIRRAKDVLSDPESNWHQLVMRVFKELNPRARQKVITNFLLNSWLIGIPRQRAISEKEDFNVPYAILVDLTARCNLRCRGCWAGDYEQGYQLELDLVERLLKEAQELGIYFLVLSGGEPLVRTSDVLYLASTFPEMVFHVYTNGTLISEQMADNVATLGNLTFAISLEGFEEQTDERRGKGVYKKVMRAMDILRERGIPFGFSATYTRENTEAIASDAFVDLMIDKGCLFGWLFTYVPVGRDADLELMATPWQRALMFSRVQTWRQTKPIAVFDFWNDGALTGGCIAGGRRYFHINAAGEVEPCAFIHYSTVNIRDVSLREALRSPLMRAYQKRQPFNSNMLRPCPLIDNPQSLADIIAETGAINTQSHAVNAKVMADSLMDYASAWGKLADELWEKYSG</sequence>
<dbReference type="SUPFAM" id="SSF102114">
    <property type="entry name" value="Radical SAM enzymes"/>
    <property type="match status" value="1"/>
</dbReference>
<gene>
    <name evidence="6" type="primary">pqqE_4</name>
    <name evidence="6" type="ORF">MGLY_27090</name>
</gene>
<dbReference type="InterPro" id="IPR007197">
    <property type="entry name" value="rSAM"/>
</dbReference>
<name>A0A6I5ZTD9_9FIRM</name>
<keyword evidence="1" id="KW-0949">S-adenosyl-L-methionine</keyword>
<evidence type="ECO:0000256" key="3">
    <source>
        <dbReference type="ARBA" id="ARBA00023004"/>
    </source>
</evidence>
<dbReference type="GO" id="GO:0051536">
    <property type="term" value="F:iron-sulfur cluster binding"/>
    <property type="evidence" value="ECO:0007669"/>
    <property type="project" value="UniProtKB-KW"/>
</dbReference>
<dbReference type="GO" id="GO:0046872">
    <property type="term" value="F:metal ion binding"/>
    <property type="evidence" value="ECO:0007669"/>
    <property type="project" value="UniProtKB-KW"/>
</dbReference>
<evidence type="ECO:0000313" key="7">
    <source>
        <dbReference type="Proteomes" id="UP000425916"/>
    </source>
</evidence>
<accession>A0A6I5ZTD9</accession>
<reference evidence="6 7" key="1">
    <citation type="submission" date="2019-11" db="EMBL/GenBank/DDBJ databases">
        <title>Genome sequence of Moorella glycerini DSM11254.</title>
        <authorList>
            <person name="Poehlein A."/>
            <person name="Boeer T."/>
            <person name="Daniel R."/>
        </authorList>
    </citation>
    <scope>NUCLEOTIDE SEQUENCE [LARGE SCALE GENOMIC DNA]</scope>
    <source>
        <strain evidence="6 7">DSM 11254</strain>
    </source>
</reference>
<dbReference type="Proteomes" id="UP000425916">
    <property type="component" value="Chromosome"/>
</dbReference>
<evidence type="ECO:0000256" key="4">
    <source>
        <dbReference type="ARBA" id="ARBA00023014"/>
    </source>
</evidence>
<dbReference type="InterPro" id="IPR058240">
    <property type="entry name" value="rSAM_sf"/>
</dbReference>
<keyword evidence="7" id="KW-1185">Reference proteome</keyword>
<proteinExistence type="predicted"/>
<evidence type="ECO:0000256" key="1">
    <source>
        <dbReference type="ARBA" id="ARBA00022691"/>
    </source>
</evidence>
<dbReference type="CDD" id="cd01335">
    <property type="entry name" value="Radical_SAM"/>
    <property type="match status" value="1"/>
</dbReference>
<dbReference type="PANTHER" id="PTHR43524:SF1">
    <property type="entry name" value="RADICAL SAM SUPERFAMILY PROTEIN"/>
    <property type="match status" value="1"/>
</dbReference>
<evidence type="ECO:0000313" key="6">
    <source>
        <dbReference type="EMBL" id="QGP93302.1"/>
    </source>
</evidence>
<evidence type="ECO:0000256" key="2">
    <source>
        <dbReference type="ARBA" id="ARBA00022723"/>
    </source>
</evidence>
<organism evidence="6 7">
    <name type="scientific">Neomoorella glycerini</name>
    <dbReference type="NCBI Taxonomy" id="55779"/>
    <lineage>
        <taxon>Bacteria</taxon>
        <taxon>Bacillati</taxon>
        <taxon>Bacillota</taxon>
        <taxon>Clostridia</taxon>
        <taxon>Neomoorellales</taxon>
        <taxon>Neomoorellaceae</taxon>
        <taxon>Neomoorella</taxon>
    </lineage>
</organism>
<dbReference type="AlphaFoldDB" id="A0A6I5ZTD9"/>
<dbReference type="InterPro" id="IPR013785">
    <property type="entry name" value="Aldolase_TIM"/>
</dbReference>
<dbReference type="CDD" id="cd21128">
    <property type="entry name" value="SPASM_rSAM"/>
    <property type="match status" value="1"/>
</dbReference>
<dbReference type="Pfam" id="PF13186">
    <property type="entry name" value="SPASM"/>
    <property type="match status" value="1"/>
</dbReference>
<keyword evidence="4" id="KW-0411">Iron-sulfur</keyword>
<dbReference type="SFLD" id="SFLDG01067">
    <property type="entry name" value="SPASM/twitch_domain_containing"/>
    <property type="match status" value="1"/>
</dbReference>
<dbReference type="SFLD" id="SFLDS00029">
    <property type="entry name" value="Radical_SAM"/>
    <property type="match status" value="1"/>
</dbReference>
<dbReference type="Gene3D" id="3.20.20.70">
    <property type="entry name" value="Aldolase class I"/>
    <property type="match status" value="1"/>
</dbReference>
<dbReference type="RefSeq" id="WP_211661900.1">
    <property type="nucleotide sequence ID" value="NZ_CP046244.1"/>
</dbReference>
<keyword evidence="3" id="KW-0408">Iron</keyword>
<dbReference type="SFLD" id="SFLDG01386">
    <property type="entry name" value="main_SPASM_domain-containing"/>
    <property type="match status" value="1"/>
</dbReference>
<dbReference type="InterPro" id="IPR023885">
    <property type="entry name" value="4Fe4S-binding_SPASM_dom"/>
</dbReference>
<dbReference type="PANTHER" id="PTHR43524">
    <property type="entry name" value="RADICAL SAM SUPERFAMILY PROTEIN"/>
    <property type="match status" value="1"/>
</dbReference>
<protein>
    <submittedName>
        <fullName evidence="6">Coenzyme PQQ synthesis protein E</fullName>
    </submittedName>
</protein>
<keyword evidence="2" id="KW-0479">Metal-binding</keyword>
<evidence type="ECO:0000259" key="5">
    <source>
        <dbReference type="PROSITE" id="PS51918"/>
    </source>
</evidence>
<feature type="domain" description="Radical SAM core" evidence="5">
    <location>
        <begin position="95"/>
        <end position="303"/>
    </location>
</feature>